<keyword evidence="2" id="KW-0719">Serine esterase</keyword>
<protein>
    <recommendedName>
        <fullName evidence="5">Carboxylic ester hydrolase</fullName>
        <ecNumber evidence="5">3.1.1.-</ecNumber>
    </recommendedName>
</protein>
<dbReference type="EC" id="3.1.1.-" evidence="5"/>
<sequence length="545" mass="59493">MRCATLLLVAALSVGAAESASRPQLRQGVDVFVRIETGTLRGSMETSLNGTLYSRFVGIPFAEPPIGDLRFKAPQSPASWTGTRDALQYGSECPQGGGGSEDCLYANVYVPTSGSGSDLPVMVNIYGGAYTGGSSSYRTPDYFMDKGVVLVTFNYRVGAIGFLSLQNDDIPGNAGLKDQVFALQWVQRNIGYFGGDPDQVTIFGESAGGSSTSHLFLSPAANGLFKGVIIESGEANAVWSVEMNPREKAYRLAAALGFEAQGDNLTDDEQDRQLAAFLRAADHQDLTRDDSRANSDFENRRLSRLGFAPVIEPESDTAVVTEPPGDILREGRYNQVAVMTGVTSADGGVVIYSSGVLWNEDYAEDVRENFTELVGSQLQLPEELQADAALELENFYFAGEGFSINDTQAVYDMVSDMYFIQPAEFLARTVANTSSDVPVYLYYFDYDGYGADEHGMGHAAEASYLFLQDGPNKDPNSNDGKMIELLTTLWTNFAKYGSPAPNGNPTTWERFTAETANYLDLKLEPATRQDLLKERMDFWKELLDQ</sequence>
<dbReference type="GO" id="GO:0052689">
    <property type="term" value="F:carboxylic ester hydrolase activity"/>
    <property type="evidence" value="ECO:0007669"/>
    <property type="project" value="UniProtKB-KW"/>
</dbReference>
<dbReference type="PROSITE" id="PS00122">
    <property type="entry name" value="CARBOXYLESTERASE_B_1"/>
    <property type="match status" value="1"/>
</dbReference>
<reference evidence="7" key="1">
    <citation type="submission" date="2013-11" db="EMBL/GenBank/DDBJ databases">
        <title>Molecular and Functional Characterization of cDNAs Putatively Encoding Carboxylesterases from the Migratory Locust, Locusta migratoria.</title>
        <authorList>
            <person name="Zhang J."/>
            <person name="Li D."/>
            <person name="Ge P."/>
            <person name="Guo Y."/>
            <person name="Zhu K.Y."/>
            <person name="Ma E."/>
            <person name="Zhang J."/>
        </authorList>
    </citation>
    <scope>NUCLEOTIDE SEQUENCE</scope>
</reference>
<dbReference type="Gene3D" id="3.40.50.1820">
    <property type="entry name" value="alpha/beta hydrolase"/>
    <property type="match status" value="1"/>
</dbReference>
<evidence type="ECO:0000256" key="4">
    <source>
        <dbReference type="ARBA" id="ARBA00023180"/>
    </source>
</evidence>
<evidence type="ECO:0000256" key="3">
    <source>
        <dbReference type="ARBA" id="ARBA00022801"/>
    </source>
</evidence>
<dbReference type="SUPFAM" id="SSF53474">
    <property type="entry name" value="alpha/beta-Hydrolases"/>
    <property type="match status" value="1"/>
</dbReference>
<proteinExistence type="evidence at transcript level"/>
<comment type="similarity">
    <text evidence="1 5">Belongs to the type-B carboxylesterase/lipase family.</text>
</comment>
<evidence type="ECO:0000256" key="5">
    <source>
        <dbReference type="RuleBase" id="RU361235"/>
    </source>
</evidence>
<dbReference type="InterPro" id="IPR050309">
    <property type="entry name" value="Type-B_Carboxylest/Lipase"/>
</dbReference>
<dbReference type="PANTHER" id="PTHR11559">
    <property type="entry name" value="CARBOXYLESTERASE"/>
    <property type="match status" value="1"/>
</dbReference>
<evidence type="ECO:0000259" key="6">
    <source>
        <dbReference type="Pfam" id="PF00135"/>
    </source>
</evidence>
<evidence type="ECO:0000256" key="2">
    <source>
        <dbReference type="ARBA" id="ARBA00022487"/>
    </source>
</evidence>
<dbReference type="AlphaFoldDB" id="W8EC24"/>
<dbReference type="ESTHER" id="locmi-w8ec24">
    <property type="family name" value="Carb_B_Arthropoda"/>
</dbReference>
<feature type="chain" id="PRO_5005151405" description="Carboxylic ester hydrolase" evidence="5">
    <location>
        <begin position="20"/>
        <end position="545"/>
    </location>
</feature>
<name>W8EC24_LOCMI</name>
<keyword evidence="3 5" id="KW-0378">Hydrolase</keyword>
<accession>W8EC24</accession>
<dbReference type="InterPro" id="IPR002018">
    <property type="entry name" value="CarbesteraseB"/>
</dbReference>
<dbReference type="Pfam" id="PF00135">
    <property type="entry name" value="COesterase"/>
    <property type="match status" value="1"/>
</dbReference>
<dbReference type="InterPro" id="IPR029058">
    <property type="entry name" value="AB_hydrolase_fold"/>
</dbReference>
<organism evidence="7">
    <name type="scientific">Locusta migratoria</name>
    <name type="common">Migratory locust</name>
    <dbReference type="NCBI Taxonomy" id="7004"/>
    <lineage>
        <taxon>Eukaryota</taxon>
        <taxon>Metazoa</taxon>
        <taxon>Ecdysozoa</taxon>
        <taxon>Arthropoda</taxon>
        <taxon>Hexapoda</taxon>
        <taxon>Insecta</taxon>
        <taxon>Pterygota</taxon>
        <taxon>Neoptera</taxon>
        <taxon>Polyneoptera</taxon>
        <taxon>Orthoptera</taxon>
        <taxon>Caelifera</taxon>
        <taxon>Acrididea</taxon>
        <taxon>Acridomorpha</taxon>
        <taxon>Acridoidea</taxon>
        <taxon>Acrididae</taxon>
        <taxon>Oedipodinae</taxon>
        <taxon>Locusta</taxon>
    </lineage>
</organism>
<keyword evidence="5" id="KW-0732">Signal</keyword>
<feature type="domain" description="Carboxylesterase type B" evidence="6">
    <location>
        <begin position="32"/>
        <end position="539"/>
    </location>
</feature>
<evidence type="ECO:0000256" key="1">
    <source>
        <dbReference type="ARBA" id="ARBA00005964"/>
    </source>
</evidence>
<evidence type="ECO:0000313" key="7">
    <source>
        <dbReference type="EMBL" id="AHJ81324.1"/>
    </source>
</evidence>
<keyword evidence="4" id="KW-0325">Glycoprotein</keyword>
<feature type="signal peptide" evidence="5">
    <location>
        <begin position="1"/>
        <end position="19"/>
    </location>
</feature>
<dbReference type="EMBL" id="KF849361">
    <property type="protein sequence ID" value="AHJ81324.1"/>
    <property type="molecule type" value="mRNA"/>
</dbReference>
<dbReference type="InterPro" id="IPR019826">
    <property type="entry name" value="Carboxylesterase_B_AS"/>
</dbReference>